<evidence type="ECO:0000313" key="3">
    <source>
        <dbReference type="Proteomes" id="UP000439903"/>
    </source>
</evidence>
<protein>
    <submittedName>
        <fullName evidence="2">Uncharacterized protein</fullName>
    </submittedName>
</protein>
<dbReference type="EMBL" id="WTPW01001926">
    <property type="protein sequence ID" value="KAF0407561.1"/>
    <property type="molecule type" value="Genomic_DNA"/>
</dbReference>
<sequence>MRTPQTEKSKTIYDLNEHIKYLTRLKKKTSENLTGVLDRVIEIFEIHKINISEKITQISDYERERRVLDREKIKFLKELANLEMLNAQLKEDNLAHIELERKINVLLEEKDAIIIRLRQDKEFLRQEKDGLMQENENLSNENNLLNQEKEKLQVLAGVFEWSNRKKDIEIEKLRDLNNQ</sequence>
<comment type="caution">
    <text evidence="2">The sequence shown here is derived from an EMBL/GenBank/DDBJ whole genome shotgun (WGS) entry which is preliminary data.</text>
</comment>
<proteinExistence type="predicted"/>
<feature type="coiled-coil region" evidence="1">
    <location>
        <begin position="51"/>
        <end position="155"/>
    </location>
</feature>
<dbReference type="OrthoDB" id="10562019at2759"/>
<keyword evidence="3" id="KW-1185">Reference proteome</keyword>
<evidence type="ECO:0000256" key="1">
    <source>
        <dbReference type="SAM" id="Coils"/>
    </source>
</evidence>
<gene>
    <name evidence="2" type="ORF">F8M41_008740</name>
</gene>
<reference evidence="2 3" key="1">
    <citation type="journal article" date="2019" name="Environ. Microbiol.">
        <title>At the nexus of three kingdoms: the genome of the mycorrhizal fungus Gigaspora margarita provides insights into plant, endobacterial and fungal interactions.</title>
        <authorList>
            <person name="Venice F."/>
            <person name="Ghignone S."/>
            <person name="Salvioli di Fossalunga A."/>
            <person name="Amselem J."/>
            <person name="Novero M."/>
            <person name="Xianan X."/>
            <person name="Sedzielewska Toro K."/>
            <person name="Morin E."/>
            <person name="Lipzen A."/>
            <person name="Grigoriev I.V."/>
            <person name="Henrissat B."/>
            <person name="Martin F.M."/>
            <person name="Bonfante P."/>
        </authorList>
    </citation>
    <scope>NUCLEOTIDE SEQUENCE [LARGE SCALE GENOMIC DNA]</scope>
    <source>
        <strain evidence="2 3">BEG34</strain>
    </source>
</reference>
<organism evidence="2 3">
    <name type="scientific">Gigaspora margarita</name>
    <dbReference type="NCBI Taxonomy" id="4874"/>
    <lineage>
        <taxon>Eukaryota</taxon>
        <taxon>Fungi</taxon>
        <taxon>Fungi incertae sedis</taxon>
        <taxon>Mucoromycota</taxon>
        <taxon>Glomeromycotina</taxon>
        <taxon>Glomeromycetes</taxon>
        <taxon>Diversisporales</taxon>
        <taxon>Gigasporaceae</taxon>
        <taxon>Gigaspora</taxon>
    </lineage>
</organism>
<keyword evidence="1" id="KW-0175">Coiled coil</keyword>
<name>A0A8H3X638_GIGMA</name>
<accession>A0A8H3X638</accession>
<dbReference type="Proteomes" id="UP000439903">
    <property type="component" value="Unassembled WGS sequence"/>
</dbReference>
<dbReference type="AlphaFoldDB" id="A0A8H3X638"/>
<evidence type="ECO:0000313" key="2">
    <source>
        <dbReference type="EMBL" id="KAF0407561.1"/>
    </source>
</evidence>